<keyword evidence="5" id="KW-1185">Reference proteome</keyword>
<keyword evidence="2" id="KW-0479">Metal-binding</keyword>
<dbReference type="GO" id="GO:0016787">
    <property type="term" value="F:hydrolase activity"/>
    <property type="evidence" value="ECO:0007669"/>
    <property type="project" value="UniProtKB-KW"/>
</dbReference>
<feature type="domain" description="Fumarylacetoacetase-like C-terminal" evidence="3">
    <location>
        <begin position="64"/>
        <end position="272"/>
    </location>
</feature>
<dbReference type="Proteomes" id="UP000596427">
    <property type="component" value="Chromosome"/>
</dbReference>
<dbReference type="FunFam" id="3.90.850.10:FF:000002">
    <property type="entry name" value="2-hydroxyhepta-2,4-diene-1,7-dioate isomerase"/>
    <property type="match status" value="1"/>
</dbReference>
<dbReference type="RefSeq" id="WP_203194795.1">
    <property type="nucleotide sequence ID" value="NZ_CP063362.1"/>
</dbReference>
<protein>
    <submittedName>
        <fullName evidence="4">Fumarylacetoacetate hydrolase family protein</fullName>
    </submittedName>
</protein>
<proteinExistence type="inferred from homology"/>
<evidence type="ECO:0000256" key="1">
    <source>
        <dbReference type="ARBA" id="ARBA00010211"/>
    </source>
</evidence>
<dbReference type="Gene3D" id="3.90.850.10">
    <property type="entry name" value="Fumarylacetoacetase-like, C-terminal domain"/>
    <property type="match status" value="1"/>
</dbReference>
<dbReference type="GO" id="GO:0016853">
    <property type="term" value="F:isomerase activity"/>
    <property type="evidence" value="ECO:0007669"/>
    <property type="project" value="UniProtKB-ARBA"/>
</dbReference>
<evidence type="ECO:0000259" key="3">
    <source>
        <dbReference type="Pfam" id="PF01557"/>
    </source>
</evidence>
<evidence type="ECO:0000313" key="5">
    <source>
        <dbReference type="Proteomes" id="UP000596427"/>
    </source>
</evidence>
<comment type="similarity">
    <text evidence="1">Belongs to the FAH family.</text>
</comment>
<dbReference type="SUPFAM" id="SSF56529">
    <property type="entry name" value="FAH"/>
    <property type="match status" value="1"/>
</dbReference>
<organism evidence="4 5">
    <name type="scientific">Xanthobacter dioxanivorans</name>
    <dbReference type="NCBI Taxonomy" id="2528964"/>
    <lineage>
        <taxon>Bacteria</taxon>
        <taxon>Pseudomonadati</taxon>
        <taxon>Pseudomonadota</taxon>
        <taxon>Alphaproteobacteria</taxon>
        <taxon>Hyphomicrobiales</taxon>
        <taxon>Xanthobacteraceae</taxon>
        <taxon>Xanthobacter</taxon>
    </lineage>
</organism>
<evidence type="ECO:0000313" key="4">
    <source>
        <dbReference type="EMBL" id="QRG07883.1"/>
    </source>
</evidence>
<evidence type="ECO:0000256" key="2">
    <source>
        <dbReference type="ARBA" id="ARBA00022723"/>
    </source>
</evidence>
<dbReference type="PANTHER" id="PTHR42796:SF4">
    <property type="entry name" value="FUMARYLACETOACETATE HYDROLASE DOMAIN-CONTAINING PROTEIN 2A"/>
    <property type="match status" value="1"/>
</dbReference>
<reference evidence="4 5" key="1">
    <citation type="submission" date="2020-10" db="EMBL/GenBank/DDBJ databases">
        <title>Degradation of 1,4-Dioxane by Xanthobacter sp. YN2, via a Novel Group-2 Soluble Di-Iron Monooxygenase.</title>
        <authorList>
            <person name="Ma F."/>
            <person name="Wang Y."/>
            <person name="Yang J."/>
            <person name="Guo H."/>
            <person name="Su D."/>
            <person name="Yu L."/>
        </authorList>
    </citation>
    <scope>NUCLEOTIDE SEQUENCE [LARGE SCALE GENOMIC DNA]</scope>
    <source>
        <strain evidence="4 5">YN2</strain>
    </source>
</reference>
<dbReference type="KEGG" id="xdi:EZH22_05785"/>
<dbReference type="InterPro" id="IPR051121">
    <property type="entry name" value="FAH"/>
</dbReference>
<name>A0A974SKU4_9HYPH</name>
<dbReference type="GO" id="GO:0019752">
    <property type="term" value="P:carboxylic acid metabolic process"/>
    <property type="evidence" value="ECO:0007669"/>
    <property type="project" value="UniProtKB-ARBA"/>
</dbReference>
<dbReference type="EMBL" id="CP063362">
    <property type="protein sequence ID" value="QRG07883.1"/>
    <property type="molecule type" value="Genomic_DNA"/>
</dbReference>
<gene>
    <name evidence="4" type="ORF">EZH22_05785</name>
</gene>
<keyword evidence="4" id="KW-0378">Hydrolase</keyword>
<sequence length="284" mass="30928">MRYVGYLKNGERFIGRREGSKVIEICSVDEFYASPSEMISKSDGAVFDISTVELAPPVPLTSRVFCVGINYRDHAIEAKEVAGIDQPKVPMIFGRWQSTLVVDGTGVPVPPNEPGLDWEVELAVIVGRRCWAATEQNAMDCVLGYTVFNDLSARTKQMETRQFTLGKNADLSGPIGPVVVTKDEIADVNNLRVTARVNGQVMQDANTKDFIHRIDRIISYITDTVTLLPGDVIATGTPGGVGIGRNPPVFLKPGDVVEVEVEGIGTLRNPIVSRDELPFPSAVQ</sequence>
<dbReference type="InterPro" id="IPR011234">
    <property type="entry name" value="Fumarylacetoacetase-like_C"/>
</dbReference>
<dbReference type="InterPro" id="IPR036663">
    <property type="entry name" value="Fumarylacetoacetase_C_sf"/>
</dbReference>
<dbReference type="Pfam" id="PF01557">
    <property type="entry name" value="FAA_hydrolase"/>
    <property type="match status" value="1"/>
</dbReference>
<dbReference type="AlphaFoldDB" id="A0A974SKU4"/>
<accession>A0A974SKU4</accession>
<dbReference type="GO" id="GO:0046872">
    <property type="term" value="F:metal ion binding"/>
    <property type="evidence" value="ECO:0007669"/>
    <property type="project" value="UniProtKB-KW"/>
</dbReference>
<dbReference type="PANTHER" id="PTHR42796">
    <property type="entry name" value="FUMARYLACETOACETATE HYDROLASE DOMAIN-CONTAINING PROTEIN 2A-RELATED"/>
    <property type="match status" value="1"/>
</dbReference>